<reference evidence="1" key="2">
    <citation type="submission" date="2020-09" db="EMBL/GenBank/DDBJ databases">
        <authorList>
            <person name="Sun Q."/>
            <person name="Zhou Y."/>
        </authorList>
    </citation>
    <scope>NUCLEOTIDE SEQUENCE</scope>
    <source>
        <strain evidence="1">CGMCC 1.15367</strain>
    </source>
</reference>
<accession>A0A916ZUZ3</accession>
<dbReference type="Proteomes" id="UP000644699">
    <property type="component" value="Unassembled WGS sequence"/>
</dbReference>
<keyword evidence="2" id="KW-1185">Reference proteome</keyword>
<gene>
    <name evidence="1" type="ORF">GCM10011390_36370</name>
</gene>
<protein>
    <recommendedName>
        <fullName evidence="3">Lipoprotein</fullName>
    </recommendedName>
</protein>
<evidence type="ECO:0000313" key="1">
    <source>
        <dbReference type="EMBL" id="GGE13941.1"/>
    </source>
</evidence>
<dbReference type="EMBL" id="BMIQ01000006">
    <property type="protein sequence ID" value="GGE13941.1"/>
    <property type="molecule type" value="Genomic_DNA"/>
</dbReference>
<dbReference type="AlphaFoldDB" id="A0A916ZUZ3"/>
<sequence>MRTGLKRIGLAFMLALLGAAALTGCGRKNLPVASGGSVTAPIGAPGSTDQNAPQSLANFQRTNRVTSSGGDDLRILPAEVAKNPGVPKKRFLLDGLLN</sequence>
<reference evidence="1" key="1">
    <citation type="journal article" date="2014" name="Int. J. Syst. Evol. Microbiol.">
        <title>Complete genome sequence of Corynebacterium casei LMG S-19264T (=DSM 44701T), isolated from a smear-ripened cheese.</title>
        <authorList>
            <consortium name="US DOE Joint Genome Institute (JGI-PGF)"/>
            <person name="Walter F."/>
            <person name="Albersmeier A."/>
            <person name="Kalinowski J."/>
            <person name="Ruckert C."/>
        </authorList>
    </citation>
    <scope>NUCLEOTIDE SEQUENCE</scope>
    <source>
        <strain evidence="1">CGMCC 1.15367</strain>
    </source>
</reference>
<comment type="caution">
    <text evidence="1">The sequence shown here is derived from an EMBL/GenBank/DDBJ whole genome shotgun (WGS) entry which is preliminary data.</text>
</comment>
<dbReference type="RefSeq" id="WP_188911022.1">
    <property type="nucleotide sequence ID" value="NZ_BMIQ01000006.1"/>
</dbReference>
<dbReference type="PROSITE" id="PS51257">
    <property type="entry name" value="PROKAR_LIPOPROTEIN"/>
    <property type="match status" value="1"/>
</dbReference>
<organism evidence="1 2">
    <name type="scientific">Aureimonas endophytica</name>
    <dbReference type="NCBI Taxonomy" id="2027858"/>
    <lineage>
        <taxon>Bacteria</taxon>
        <taxon>Pseudomonadati</taxon>
        <taxon>Pseudomonadota</taxon>
        <taxon>Alphaproteobacteria</taxon>
        <taxon>Hyphomicrobiales</taxon>
        <taxon>Aurantimonadaceae</taxon>
        <taxon>Aureimonas</taxon>
    </lineage>
</organism>
<proteinExistence type="predicted"/>
<name>A0A916ZUZ3_9HYPH</name>
<evidence type="ECO:0008006" key="3">
    <source>
        <dbReference type="Google" id="ProtNLM"/>
    </source>
</evidence>
<evidence type="ECO:0000313" key="2">
    <source>
        <dbReference type="Proteomes" id="UP000644699"/>
    </source>
</evidence>